<feature type="domain" description="AB hydrolase-1" evidence="2">
    <location>
        <begin position="52"/>
        <end position="315"/>
    </location>
</feature>
<dbReference type="PANTHER" id="PTHR43798:SF31">
    <property type="entry name" value="AB HYDROLASE SUPERFAMILY PROTEIN YCLE"/>
    <property type="match status" value="1"/>
</dbReference>
<name>A0ABN3HVN5_9ACTN</name>
<dbReference type="PANTHER" id="PTHR43798">
    <property type="entry name" value="MONOACYLGLYCEROL LIPASE"/>
    <property type="match status" value="1"/>
</dbReference>
<reference evidence="3 4" key="1">
    <citation type="journal article" date="2019" name="Int. J. Syst. Evol. Microbiol.">
        <title>The Global Catalogue of Microorganisms (GCM) 10K type strain sequencing project: providing services to taxonomists for standard genome sequencing and annotation.</title>
        <authorList>
            <consortium name="The Broad Institute Genomics Platform"/>
            <consortium name="The Broad Institute Genome Sequencing Center for Infectious Disease"/>
            <person name="Wu L."/>
            <person name="Ma J."/>
        </authorList>
    </citation>
    <scope>NUCLEOTIDE SEQUENCE [LARGE SCALE GENOMIC DNA]</scope>
    <source>
        <strain evidence="3 4">JCM 3272</strain>
    </source>
</reference>
<dbReference type="InterPro" id="IPR029058">
    <property type="entry name" value="AB_hydrolase_fold"/>
</dbReference>
<proteinExistence type="predicted"/>
<dbReference type="GO" id="GO:0016787">
    <property type="term" value="F:hydrolase activity"/>
    <property type="evidence" value="ECO:0007669"/>
    <property type="project" value="UniProtKB-KW"/>
</dbReference>
<dbReference type="Gene3D" id="3.40.50.1820">
    <property type="entry name" value="alpha/beta hydrolase"/>
    <property type="match status" value="1"/>
</dbReference>
<dbReference type="Proteomes" id="UP001501444">
    <property type="component" value="Unassembled WGS sequence"/>
</dbReference>
<dbReference type="SUPFAM" id="SSF53474">
    <property type="entry name" value="alpha/beta-Hydrolases"/>
    <property type="match status" value="1"/>
</dbReference>
<evidence type="ECO:0000313" key="4">
    <source>
        <dbReference type="Proteomes" id="UP001501444"/>
    </source>
</evidence>
<accession>A0ABN3HVN5</accession>
<dbReference type="Pfam" id="PF12697">
    <property type="entry name" value="Abhydrolase_6"/>
    <property type="match status" value="1"/>
</dbReference>
<evidence type="ECO:0000313" key="3">
    <source>
        <dbReference type="EMBL" id="GAA2388523.1"/>
    </source>
</evidence>
<organism evidence="3 4">
    <name type="scientific">Dactylosporangium salmoneum</name>
    <dbReference type="NCBI Taxonomy" id="53361"/>
    <lineage>
        <taxon>Bacteria</taxon>
        <taxon>Bacillati</taxon>
        <taxon>Actinomycetota</taxon>
        <taxon>Actinomycetes</taxon>
        <taxon>Micromonosporales</taxon>
        <taxon>Micromonosporaceae</taxon>
        <taxon>Dactylosporangium</taxon>
    </lineage>
</organism>
<comment type="caution">
    <text evidence="3">The sequence shown here is derived from an EMBL/GenBank/DDBJ whole genome shotgun (WGS) entry which is preliminary data.</text>
</comment>
<protein>
    <submittedName>
        <fullName evidence="3">Alpha/beta fold hydrolase</fullName>
    </submittedName>
</protein>
<dbReference type="InterPro" id="IPR050266">
    <property type="entry name" value="AB_hydrolase_sf"/>
</dbReference>
<keyword evidence="4" id="KW-1185">Reference proteome</keyword>
<sequence length="349" mass="37660">MSTLSVRNEPMTSPQHRTQYTVPVRIADPGPYDQHVWGELCYRGSTPPDTVLLLVHGSSYNHLYWDPPVQNSRYSFVHEATRAGFATFNVDALGTGNSSVPPPSLLTVEAEAIAFHDVVTALRSGALGTSFRRVVWVGHSLGSTDGITVAAHYPDDIDALIVTGLLHGQSAEQGAALAAEVYPANEDPKFAESGLYSGYDTFRPGGRARLFYNPATADPAMLRLDEETRDVVAFGVKLPEVGALLFPPRPEEGLTYRVNLPVLLVLGQRDAMFCGADWLDCDSQTAVHDYEAAYYGPDASLTTMLVPGTGHCLAWSTTAPSTHAAMLAWTGGVVRPQSSPVHHPKRSGE</sequence>
<dbReference type="InterPro" id="IPR000073">
    <property type="entry name" value="AB_hydrolase_1"/>
</dbReference>
<evidence type="ECO:0000256" key="1">
    <source>
        <dbReference type="ARBA" id="ARBA00022801"/>
    </source>
</evidence>
<keyword evidence="1 3" id="KW-0378">Hydrolase</keyword>
<evidence type="ECO:0000259" key="2">
    <source>
        <dbReference type="Pfam" id="PF12697"/>
    </source>
</evidence>
<gene>
    <name evidence="3" type="ORF">GCM10010170_099780</name>
</gene>
<dbReference type="EMBL" id="BAAARV010000113">
    <property type="protein sequence ID" value="GAA2388523.1"/>
    <property type="molecule type" value="Genomic_DNA"/>
</dbReference>